<evidence type="ECO:0000313" key="3">
    <source>
        <dbReference type="Proteomes" id="UP000000593"/>
    </source>
</evidence>
<accession>Q6LL64</accession>
<evidence type="ECO:0000313" key="2">
    <source>
        <dbReference type="EMBL" id="CAG21910.1"/>
    </source>
</evidence>
<dbReference type="Proteomes" id="UP000000593">
    <property type="component" value="Chromosome 2"/>
</dbReference>
<reference evidence="3" key="1">
    <citation type="journal article" date="2005" name="Science">
        <title>Life at depth: Photobacterium profundum genome sequence and expression analysis.</title>
        <authorList>
            <person name="Vezzi A."/>
            <person name="Campanaro S."/>
            <person name="D'Angelo M."/>
            <person name="Simonato F."/>
            <person name="Vitulo N."/>
            <person name="Lauro F.M."/>
            <person name="Cestaro A."/>
            <person name="Malacrida G."/>
            <person name="Simionati B."/>
            <person name="Cannata N."/>
            <person name="Romualdi C."/>
            <person name="Bartlett D.H."/>
            <person name="Valle G."/>
        </authorList>
    </citation>
    <scope>NUCLEOTIDE SEQUENCE [LARGE SCALE GENOMIC DNA]</scope>
    <source>
        <strain evidence="3">ATCC BAA-1253 / SS9</strain>
    </source>
</reference>
<keyword evidence="1" id="KW-0472">Membrane</keyword>
<feature type="transmembrane region" description="Helical" evidence="1">
    <location>
        <begin position="52"/>
        <end position="70"/>
    </location>
</feature>
<sequence>MVNVRMSHFNVRFDFYIYKKNFTIFGIKVLSISLCCSELLMKHQVKVKPQNFFVSVVILSVSLRFIVTFNNSSSQHITLS</sequence>
<dbReference type="STRING" id="298386.PBPRB0037"/>
<name>Q6LL64_PHOPR</name>
<gene>
    <name evidence="2" type="ordered locus">PBPRB0037</name>
</gene>
<protein>
    <submittedName>
        <fullName evidence="2">Uncharacterized protein</fullName>
    </submittedName>
</protein>
<keyword evidence="1" id="KW-1133">Transmembrane helix</keyword>
<organism evidence="2 3">
    <name type="scientific">Photobacterium profundum (strain SS9)</name>
    <dbReference type="NCBI Taxonomy" id="298386"/>
    <lineage>
        <taxon>Bacteria</taxon>
        <taxon>Pseudomonadati</taxon>
        <taxon>Pseudomonadota</taxon>
        <taxon>Gammaproteobacteria</taxon>
        <taxon>Vibrionales</taxon>
        <taxon>Vibrionaceae</taxon>
        <taxon>Photobacterium</taxon>
    </lineage>
</organism>
<proteinExistence type="predicted"/>
<keyword evidence="3" id="KW-1185">Reference proteome</keyword>
<keyword evidence="1" id="KW-0812">Transmembrane</keyword>
<dbReference type="KEGG" id="ppr:PBPRB0037"/>
<dbReference type="HOGENOM" id="CLU_2586676_0_0_6"/>
<evidence type="ECO:0000256" key="1">
    <source>
        <dbReference type="SAM" id="Phobius"/>
    </source>
</evidence>
<dbReference type="AlphaFoldDB" id="Q6LL64"/>
<dbReference type="EMBL" id="CR378675">
    <property type="protein sequence ID" value="CAG21910.1"/>
    <property type="molecule type" value="Genomic_DNA"/>
</dbReference>